<dbReference type="OrthoDB" id="2356263at2"/>
<dbReference type="InterPro" id="IPR036271">
    <property type="entry name" value="Tet_transcr_reg_TetR-rel_C_sf"/>
</dbReference>
<dbReference type="KEGG" id="xpo:XPG1_2307"/>
<dbReference type="Gene3D" id="1.10.10.60">
    <property type="entry name" value="Homeodomain-like"/>
    <property type="match status" value="1"/>
</dbReference>
<reference evidence="4 5" key="1">
    <citation type="submission" date="2013-07" db="EMBL/GenBank/DDBJ databases">
        <authorList>
            <person name="Genoscope - CEA"/>
        </authorList>
    </citation>
    <scope>NUCLEOTIDE SEQUENCE [LARGE SCALE GENOMIC DNA]</scope>
    <source>
        <strain evidence="4 5">G6</strain>
    </source>
</reference>
<evidence type="ECO:0000256" key="2">
    <source>
        <dbReference type="PROSITE-ProRule" id="PRU00335"/>
    </source>
</evidence>
<keyword evidence="1 2" id="KW-0238">DNA-binding</keyword>
<protein>
    <submittedName>
        <fullName evidence="4">Uncharacterized HTH-type transcriptional regulator ybiH</fullName>
    </submittedName>
</protein>
<dbReference type="STRING" id="1354304.XPG1_2307"/>
<proteinExistence type="predicted"/>
<dbReference type="Pfam" id="PF00440">
    <property type="entry name" value="TetR_N"/>
    <property type="match status" value="1"/>
</dbReference>
<dbReference type="NCBIfam" id="NF008587">
    <property type="entry name" value="PRK11552.1"/>
    <property type="match status" value="1"/>
</dbReference>
<feature type="DNA-binding region" description="H-T-H motif" evidence="2">
    <location>
        <begin position="35"/>
        <end position="54"/>
    </location>
</feature>
<evidence type="ECO:0000259" key="3">
    <source>
        <dbReference type="PROSITE" id="PS50977"/>
    </source>
</evidence>
<dbReference type="Gene3D" id="1.10.357.10">
    <property type="entry name" value="Tetracycline Repressor, domain 2"/>
    <property type="match status" value="1"/>
</dbReference>
<gene>
    <name evidence="4" type="primary">ybiH</name>
    <name evidence="4" type="ORF">XPG1_2307</name>
</gene>
<accession>A0A068R3V8</accession>
<keyword evidence="5" id="KW-1185">Reference proteome</keyword>
<dbReference type="GO" id="GO:0000976">
    <property type="term" value="F:transcription cis-regulatory region binding"/>
    <property type="evidence" value="ECO:0007669"/>
    <property type="project" value="TreeGrafter"/>
</dbReference>
<name>A0A068R3V8_9GAMM</name>
<dbReference type="Pfam" id="PF09209">
    <property type="entry name" value="CecR_C"/>
    <property type="match status" value="1"/>
</dbReference>
<dbReference type="HOGENOM" id="CLU_069356_16_0_6"/>
<dbReference type="Proteomes" id="UP000032735">
    <property type="component" value="Chromosome"/>
</dbReference>
<evidence type="ECO:0000313" key="5">
    <source>
        <dbReference type="Proteomes" id="UP000032735"/>
    </source>
</evidence>
<dbReference type="RefSeq" id="WP_045959009.1">
    <property type="nucleotide sequence ID" value="NZ_FO704551.1"/>
</dbReference>
<feature type="domain" description="HTH tetR-type" evidence="3">
    <location>
        <begin position="12"/>
        <end position="72"/>
    </location>
</feature>
<dbReference type="PROSITE" id="PS50977">
    <property type="entry name" value="HTH_TETR_2"/>
    <property type="match status" value="1"/>
</dbReference>
<dbReference type="SUPFAM" id="SSF46689">
    <property type="entry name" value="Homeodomain-like"/>
    <property type="match status" value="1"/>
</dbReference>
<sequence length="233" mass="25990">MAAKTAQTLRGEQAKQQLLEAAIAIFGKSGLDGATTRNIAQHAQQNIAAIAYYFGSKEGLYLAVVQHIADKLRAEFAPLIESIDRFFAETPKPYPQAQILAFIHQGMVSYNRLIFEKSSINISRIMSHEQLTPTEAYSVMHDQGLAPIYSRLNKLIANYIGADERHISTQIHTHALLGEILSFRLAREALLRQTGWDNIGVKEYELINHVLSQHINLLLDGLSAQTVSQPQVE</sequence>
<dbReference type="EMBL" id="FO704551">
    <property type="protein sequence ID" value="CDG21962.1"/>
    <property type="molecule type" value="Genomic_DNA"/>
</dbReference>
<evidence type="ECO:0000313" key="4">
    <source>
        <dbReference type="EMBL" id="CDG21962.1"/>
    </source>
</evidence>
<dbReference type="GO" id="GO:0003700">
    <property type="term" value="F:DNA-binding transcription factor activity"/>
    <property type="evidence" value="ECO:0007669"/>
    <property type="project" value="TreeGrafter"/>
</dbReference>
<organism evidence="4 5">
    <name type="scientific">Xenorhabdus poinarii G6</name>
    <dbReference type="NCBI Taxonomy" id="1354304"/>
    <lineage>
        <taxon>Bacteria</taxon>
        <taxon>Pseudomonadati</taxon>
        <taxon>Pseudomonadota</taxon>
        <taxon>Gammaproteobacteria</taxon>
        <taxon>Enterobacterales</taxon>
        <taxon>Morganellaceae</taxon>
        <taxon>Xenorhabdus</taxon>
    </lineage>
</organism>
<evidence type="ECO:0000256" key="1">
    <source>
        <dbReference type="ARBA" id="ARBA00023125"/>
    </source>
</evidence>
<dbReference type="InterPro" id="IPR015292">
    <property type="entry name" value="Tscrpt_reg_YbiH_C"/>
</dbReference>
<dbReference type="AlphaFoldDB" id="A0A068R3V8"/>
<dbReference type="PANTHER" id="PTHR30055:SF146">
    <property type="entry name" value="HTH-TYPE TRANSCRIPTIONAL DUAL REGULATOR CECR"/>
    <property type="match status" value="1"/>
</dbReference>
<dbReference type="SUPFAM" id="SSF48498">
    <property type="entry name" value="Tetracyclin repressor-like, C-terminal domain"/>
    <property type="match status" value="1"/>
</dbReference>
<dbReference type="PANTHER" id="PTHR30055">
    <property type="entry name" value="HTH-TYPE TRANSCRIPTIONAL REGULATOR RUTR"/>
    <property type="match status" value="1"/>
</dbReference>
<dbReference type="InterPro" id="IPR009057">
    <property type="entry name" value="Homeodomain-like_sf"/>
</dbReference>
<dbReference type="InterPro" id="IPR001647">
    <property type="entry name" value="HTH_TetR"/>
</dbReference>
<dbReference type="InterPro" id="IPR050109">
    <property type="entry name" value="HTH-type_TetR-like_transc_reg"/>
</dbReference>